<protein>
    <submittedName>
        <fullName evidence="3">Uncharacterized protein</fullName>
    </submittedName>
</protein>
<feature type="transmembrane region" description="Helical" evidence="2">
    <location>
        <begin position="47"/>
        <end position="67"/>
    </location>
</feature>
<evidence type="ECO:0000313" key="3">
    <source>
        <dbReference type="EMBL" id="MFD1306463.1"/>
    </source>
</evidence>
<accession>A0ABW3XE28</accession>
<keyword evidence="2" id="KW-0472">Membrane</keyword>
<evidence type="ECO:0000256" key="1">
    <source>
        <dbReference type="SAM" id="MobiDB-lite"/>
    </source>
</evidence>
<dbReference type="RefSeq" id="WP_381234805.1">
    <property type="nucleotide sequence ID" value="NZ_JBHSKH010000023.1"/>
</dbReference>
<dbReference type="EMBL" id="JBHTMM010000011">
    <property type="protein sequence ID" value="MFD1306463.1"/>
    <property type="molecule type" value="Genomic_DNA"/>
</dbReference>
<evidence type="ECO:0000313" key="4">
    <source>
        <dbReference type="Proteomes" id="UP001597058"/>
    </source>
</evidence>
<organism evidence="3 4">
    <name type="scientific">Streptomyces kaempferi</name>
    <dbReference type="NCBI Taxonomy" id="333725"/>
    <lineage>
        <taxon>Bacteria</taxon>
        <taxon>Bacillati</taxon>
        <taxon>Actinomycetota</taxon>
        <taxon>Actinomycetes</taxon>
        <taxon>Kitasatosporales</taxon>
        <taxon>Streptomycetaceae</taxon>
        <taxon>Streptomyces</taxon>
    </lineage>
</organism>
<proteinExistence type="predicted"/>
<evidence type="ECO:0000256" key="2">
    <source>
        <dbReference type="SAM" id="Phobius"/>
    </source>
</evidence>
<feature type="region of interest" description="Disordered" evidence="1">
    <location>
        <begin position="1"/>
        <end position="39"/>
    </location>
</feature>
<keyword evidence="2" id="KW-0812">Transmembrane</keyword>
<keyword evidence="2" id="KW-1133">Transmembrane helix</keyword>
<keyword evidence="4" id="KW-1185">Reference proteome</keyword>
<gene>
    <name evidence="3" type="ORF">ACFQ5X_11495</name>
</gene>
<comment type="caution">
    <text evidence="3">The sequence shown here is derived from an EMBL/GenBank/DDBJ whole genome shotgun (WGS) entry which is preliminary data.</text>
</comment>
<name>A0ABW3XE28_9ACTN</name>
<dbReference type="Proteomes" id="UP001597058">
    <property type="component" value="Unassembled WGS sequence"/>
</dbReference>
<reference evidence="4" key="1">
    <citation type="journal article" date="2019" name="Int. J. Syst. Evol. Microbiol.">
        <title>The Global Catalogue of Microorganisms (GCM) 10K type strain sequencing project: providing services to taxonomists for standard genome sequencing and annotation.</title>
        <authorList>
            <consortium name="The Broad Institute Genomics Platform"/>
            <consortium name="The Broad Institute Genome Sequencing Center for Infectious Disease"/>
            <person name="Wu L."/>
            <person name="Ma J."/>
        </authorList>
    </citation>
    <scope>NUCLEOTIDE SEQUENCE [LARGE SCALE GENOMIC DNA]</scope>
    <source>
        <strain evidence="4">CGMCC 4.7020</strain>
    </source>
</reference>
<sequence length="182" mass="18245">MTVTRGGAARCHAAGMPDESLDEGAVAQPAPLPAPSEPARGHRFRGALVATAVAGLVVGSGAVALAWNLSGRGGDHAFTLVGQVRITGNLGASGTCSGSHEFSDIDKGALLTVRDSAGRVVATGSLGSGAYNSYSACVFPIVVRGVPDGSVSYSVQVGWHSEKTIENGQARTGNLVMNLGGT</sequence>